<dbReference type="SUPFAM" id="SSF48208">
    <property type="entry name" value="Six-hairpin glycosidases"/>
    <property type="match status" value="1"/>
</dbReference>
<dbReference type="InterPro" id="IPR008928">
    <property type="entry name" value="6-hairpin_glycosidase_sf"/>
</dbReference>
<dbReference type="PANTHER" id="PTHR42899">
    <property type="entry name" value="SPERMATOGENESIS-ASSOCIATED PROTEIN 20"/>
    <property type="match status" value="1"/>
</dbReference>
<reference evidence="2" key="1">
    <citation type="submission" date="2018-06" db="EMBL/GenBank/DDBJ databases">
        <authorList>
            <person name="Zhirakovskaya E."/>
        </authorList>
    </citation>
    <scope>NUCLEOTIDE SEQUENCE</scope>
</reference>
<feature type="domain" description="Spermatogenesis-associated protein 20-like TRX" evidence="1">
    <location>
        <begin position="50"/>
        <end position="200"/>
    </location>
</feature>
<organism evidence="2">
    <name type="scientific">hydrothermal vent metagenome</name>
    <dbReference type="NCBI Taxonomy" id="652676"/>
    <lineage>
        <taxon>unclassified sequences</taxon>
        <taxon>metagenomes</taxon>
        <taxon>ecological metagenomes</taxon>
    </lineage>
</organism>
<dbReference type="PIRSF" id="PIRSF006402">
    <property type="entry name" value="UCP006402_thioredoxin"/>
    <property type="match status" value="1"/>
</dbReference>
<dbReference type="InterPro" id="IPR024705">
    <property type="entry name" value="Ssp411"/>
</dbReference>
<dbReference type="InterPro" id="IPR036249">
    <property type="entry name" value="Thioredoxin-like_sf"/>
</dbReference>
<dbReference type="GO" id="GO:0005975">
    <property type="term" value="P:carbohydrate metabolic process"/>
    <property type="evidence" value="ECO:0007669"/>
    <property type="project" value="InterPro"/>
</dbReference>
<dbReference type="Pfam" id="PF03190">
    <property type="entry name" value="Thioredox_DsbH"/>
    <property type="match status" value="1"/>
</dbReference>
<dbReference type="AlphaFoldDB" id="A0A3B0YR02"/>
<evidence type="ECO:0000313" key="2">
    <source>
        <dbReference type="EMBL" id="VAW77927.1"/>
    </source>
</evidence>
<accession>A0A3B0YR02</accession>
<evidence type="ECO:0000259" key="1">
    <source>
        <dbReference type="Pfam" id="PF03190"/>
    </source>
</evidence>
<name>A0A3B0YR02_9ZZZZ</name>
<protein>
    <submittedName>
        <fullName evidence="2">Uncharacterized protein YyaL</fullName>
    </submittedName>
</protein>
<dbReference type="Gene3D" id="3.40.30.10">
    <property type="entry name" value="Glutaredoxin"/>
    <property type="match status" value="1"/>
</dbReference>
<dbReference type="SUPFAM" id="SSF52833">
    <property type="entry name" value="Thioredoxin-like"/>
    <property type="match status" value="1"/>
</dbReference>
<dbReference type="InterPro" id="IPR004879">
    <property type="entry name" value="Ssp411-like_TRX"/>
</dbReference>
<gene>
    <name evidence="2" type="ORF">MNBD_GAMMA12-3838</name>
</gene>
<dbReference type="EMBL" id="UOFL01000143">
    <property type="protein sequence ID" value="VAW77927.1"/>
    <property type="molecule type" value="Genomic_DNA"/>
</dbReference>
<proteinExistence type="predicted"/>
<sequence>MTNMIIHYVYIKAWRKRVVPLLLTSILLLAYVLGDNSYSKGTSHSSPQLQNTLNNHPSPYLALHGSDPVTWQSWSNKIFERARQENKLVYVSIGYFSCHWCHVMQRESYKNPAIAAILNKNFIPVKVDRELHPALDTRLLEFIQSTRGYSGWPANVFITPEGYPLIGMVYVRPKNFRAILSKLSMQWKSGSTALRKMAKAARSKQVDPEKSKGPNIQIGLGEKYIKNLAKVSLERADDMNGGFGQKAKFPNVSQLNALLSYVRRNNNQAVKSILKLTLDRMASQGLYDHIRGGFFRYTVDTQWQTPHFEKMLYDNAQLAELYIVASQYFKNAHYEKVARDTLDFMLRDMRDQTGALIASLSALDDKGQEGGYYLWQAKFLATLLTKWELMVVTEAWSLQNTPSLQGGYLPVISLNNTEVAQKLGLKVEQVISTIAQVKLKLLHAQKDRRLPKDGKLLAAWNGLALRSFSLAGQLDNGIKYKRAAKKIRDYIVKHLWRNGNLVRSVVSSKPLGTASLQDYAQVSRGLYVWAKLYSPQDLILLKKIILRGWELFYSQRGWQLAKNMVPGFSAREALISDRALPSPSASLIQVSLKIAQLKGDTALLSLAKSALNVENNTLAGDPWWFATHIQTLYELQLIKKK</sequence>
<dbReference type="PANTHER" id="PTHR42899:SF1">
    <property type="entry name" value="SPERMATOGENESIS-ASSOCIATED PROTEIN 20"/>
    <property type="match status" value="1"/>
</dbReference>